<sequence length="265" mass="26665">MSNSRNENALQEGEGEEGLKLGYSLEIDTKYDVDEEFRKPGYARGPEARVGTRYDDLPEGGYAGGSVGRARAVTKKGFSAQADGPCGFVGSGCNDDEAYAGGEGCIGEAEAHAGPLGVGVQGPGAEGNFRIGNKGLKVDSGANVASGKVQVGPVKVDLPFGKVGAKFDKDEASIAAEDSLAKVEAQAGPLGVGVQGPGTGGEVHVGTKGLKMADRVKVASGKVQVGPIKLGAGVRVKSPVRAGYGAVGAIIQFVGGAIVGKDGFE</sequence>
<accession>A0ABN8SYR5</accession>
<dbReference type="EMBL" id="CALNXI010004115">
    <property type="protein sequence ID" value="CAH3195120.1"/>
    <property type="molecule type" value="Genomic_DNA"/>
</dbReference>
<evidence type="ECO:0000313" key="2">
    <source>
        <dbReference type="EMBL" id="CAH3195120.1"/>
    </source>
</evidence>
<dbReference type="Proteomes" id="UP001159427">
    <property type="component" value="Unassembled WGS sequence"/>
</dbReference>
<proteinExistence type="predicted"/>
<reference evidence="2 3" key="1">
    <citation type="submission" date="2022-05" db="EMBL/GenBank/DDBJ databases">
        <authorList>
            <consortium name="Genoscope - CEA"/>
            <person name="William W."/>
        </authorList>
    </citation>
    <scope>NUCLEOTIDE SEQUENCE [LARGE SCALE GENOMIC DNA]</scope>
</reference>
<comment type="caution">
    <text evidence="2">The sequence shown here is derived from an EMBL/GenBank/DDBJ whole genome shotgun (WGS) entry which is preliminary data.</text>
</comment>
<evidence type="ECO:0000256" key="1">
    <source>
        <dbReference type="SAM" id="MobiDB-lite"/>
    </source>
</evidence>
<name>A0ABN8SYR5_9CNID</name>
<keyword evidence="3" id="KW-1185">Reference proteome</keyword>
<feature type="region of interest" description="Disordered" evidence="1">
    <location>
        <begin position="1"/>
        <end position="21"/>
    </location>
</feature>
<organism evidence="2 3">
    <name type="scientific">Porites evermanni</name>
    <dbReference type="NCBI Taxonomy" id="104178"/>
    <lineage>
        <taxon>Eukaryota</taxon>
        <taxon>Metazoa</taxon>
        <taxon>Cnidaria</taxon>
        <taxon>Anthozoa</taxon>
        <taxon>Hexacorallia</taxon>
        <taxon>Scleractinia</taxon>
        <taxon>Fungiina</taxon>
        <taxon>Poritidae</taxon>
        <taxon>Porites</taxon>
    </lineage>
</organism>
<gene>
    <name evidence="2" type="ORF">PEVE_00029470</name>
</gene>
<protein>
    <submittedName>
        <fullName evidence="2">Uncharacterized protein</fullName>
    </submittedName>
</protein>
<evidence type="ECO:0000313" key="3">
    <source>
        <dbReference type="Proteomes" id="UP001159427"/>
    </source>
</evidence>